<feature type="compositionally biased region" description="Polar residues" evidence="1">
    <location>
        <begin position="1"/>
        <end position="13"/>
    </location>
</feature>
<dbReference type="Proteomes" id="UP000434276">
    <property type="component" value="Unassembled WGS sequence"/>
</dbReference>
<evidence type="ECO:0000313" key="3">
    <source>
        <dbReference type="Proteomes" id="UP000434276"/>
    </source>
</evidence>
<proteinExistence type="predicted"/>
<name>A0A5S9YFQ0_ARATH</name>
<dbReference type="OrthoDB" id="10398507at2759"/>
<protein>
    <submittedName>
        <fullName evidence="2">Uncharacterized protein</fullName>
    </submittedName>
</protein>
<feature type="compositionally biased region" description="Basic and acidic residues" evidence="1">
    <location>
        <begin position="25"/>
        <end position="57"/>
    </location>
</feature>
<reference evidence="2 3" key="1">
    <citation type="submission" date="2019-12" db="EMBL/GenBank/DDBJ databases">
        <authorList>
            <person name="Jiao W.-B."/>
            <person name="Schneeberger K."/>
        </authorList>
    </citation>
    <scope>NUCLEOTIDE SEQUENCE [LARGE SCALE GENOMIC DNA]</scope>
    <source>
        <strain evidence="3">cv. C24</strain>
    </source>
</reference>
<dbReference type="EMBL" id="CACSHJ010000096">
    <property type="protein sequence ID" value="CAA0411030.1"/>
    <property type="molecule type" value="Genomic_DNA"/>
</dbReference>
<evidence type="ECO:0000256" key="1">
    <source>
        <dbReference type="SAM" id="MobiDB-lite"/>
    </source>
</evidence>
<dbReference type="AlphaFoldDB" id="A0A5S9YFQ0"/>
<evidence type="ECO:0000313" key="2">
    <source>
        <dbReference type="EMBL" id="CAA0411030.1"/>
    </source>
</evidence>
<organism evidence="2 3">
    <name type="scientific">Arabidopsis thaliana</name>
    <name type="common">Mouse-ear cress</name>
    <dbReference type="NCBI Taxonomy" id="3702"/>
    <lineage>
        <taxon>Eukaryota</taxon>
        <taxon>Viridiplantae</taxon>
        <taxon>Streptophyta</taxon>
        <taxon>Embryophyta</taxon>
        <taxon>Tracheophyta</taxon>
        <taxon>Spermatophyta</taxon>
        <taxon>Magnoliopsida</taxon>
        <taxon>eudicotyledons</taxon>
        <taxon>Gunneridae</taxon>
        <taxon>Pentapetalae</taxon>
        <taxon>rosids</taxon>
        <taxon>malvids</taxon>
        <taxon>Brassicales</taxon>
        <taxon>Brassicaceae</taxon>
        <taxon>Camelineae</taxon>
        <taxon>Arabidopsis</taxon>
    </lineage>
</organism>
<feature type="region of interest" description="Disordered" evidence="1">
    <location>
        <begin position="1"/>
        <end position="57"/>
    </location>
</feature>
<gene>
    <name evidence="2" type="ORF">C24_LOCUS26149</name>
</gene>
<accession>A0A5S9YFQ0</accession>
<sequence>MKDSGSRVNNGESYASRIQWRAMRNSHEDSSKSRGRDRELKRDSDLSLPGEDSRATRAAEIVVPTEYLV</sequence>